<dbReference type="GO" id="GO:0050684">
    <property type="term" value="P:regulation of mRNA processing"/>
    <property type="evidence" value="ECO:0007669"/>
    <property type="project" value="TreeGrafter"/>
</dbReference>
<dbReference type="OrthoDB" id="5979581at2759"/>
<dbReference type="RefSeq" id="XP_007927618.1">
    <property type="nucleotide sequence ID" value="XM_007929427.1"/>
</dbReference>
<accession>M3ACC5</accession>
<evidence type="ECO:0000259" key="9">
    <source>
        <dbReference type="PROSITE" id="PS50011"/>
    </source>
</evidence>
<evidence type="ECO:0000256" key="4">
    <source>
        <dbReference type="ARBA" id="ARBA00022741"/>
    </source>
</evidence>
<protein>
    <recommendedName>
        <fullName evidence="1">non-specific serine/threonine protein kinase</fullName>
        <ecNumber evidence="1">2.7.11.1</ecNumber>
    </recommendedName>
</protein>
<evidence type="ECO:0000256" key="6">
    <source>
        <dbReference type="ARBA" id="ARBA00022840"/>
    </source>
</evidence>
<keyword evidence="3" id="KW-0808">Transferase</keyword>
<organism evidence="10 11">
    <name type="scientific">Pseudocercospora fijiensis (strain CIRAD86)</name>
    <name type="common">Black leaf streak disease fungus</name>
    <name type="synonym">Mycosphaerella fijiensis</name>
    <dbReference type="NCBI Taxonomy" id="383855"/>
    <lineage>
        <taxon>Eukaryota</taxon>
        <taxon>Fungi</taxon>
        <taxon>Dikarya</taxon>
        <taxon>Ascomycota</taxon>
        <taxon>Pezizomycotina</taxon>
        <taxon>Dothideomycetes</taxon>
        <taxon>Dothideomycetidae</taxon>
        <taxon>Mycosphaerellales</taxon>
        <taxon>Mycosphaerellaceae</taxon>
        <taxon>Pseudocercospora</taxon>
    </lineage>
</organism>
<dbReference type="AlphaFoldDB" id="M3ACC5"/>
<keyword evidence="2" id="KW-0723">Serine/threonine-protein kinase</keyword>
<dbReference type="PANTHER" id="PTHR47634">
    <property type="entry name" value="PROTEIN KINASE DOMAIN-CONTAINING PROTEIN-RELATED"/>
    <property type="match status" value="1"/>
</dbReference>
<dbReference type="Gene3D" id="1.10.510.10">
    <property type="entry name" value="Transferase(Phosphotransferase) domain 1"/>
    <property type="match status" value="2"/>
</dbReference>
<keyword evidence="4" id="KW-0547">Nucleotide-binding</keyword>
<dbReference type="InterPro" id="IPR000719">
    <property type="entry name" value="Prot_kinase_dom"/>
</dbReference>
<keyword evidence="5" id="KW-0418">Kinase</keyword>
<name>M3ACC5_PSEFD</name>
<comment type="catalytic activity">
    <reaction evidence="7">
        <text>L-threonyl-[protein] + ATP = O-phospho-L-threonyl-[protein] + ADP + H(+)</text>
        <dbReference type="Rhea" id="RHEA:46608"/>
        <dbReference type="Rhea" id="RHEA-COMP:11060"/>
        <dbReference type="Rhea" id="RHEA-COMP:11605"/>
        <dbReference type="ChEBI" id="CHEBI:15378"/>
        <dbReference type="ChEBI" id="CHEBI:30013"/>
        <dbReference type="ChEBI" id="CHEBI:30616"/>
        <dbReference type="ChEBI" id="CHEBI:61977"/>
        <dbReference type="ChEBI" id="CHEBI:456216"/>
        <dbReference type="EC" id="2.7.11.1"/>
    </reaction>
</comment>
<evidence type="ECO:0000256" key="1">
    <source>
        <dbReference type="ARBA" id="ARBA00012513"/>
    </source>
</evidence>
<evidence type="ECO:0000256" key="7">
    <source>
        <dbReference type="ARBA" id="ARBA00047899"/>
    </source>
</evidence>
<dbReference type="SMART" id="SM00220">
    <property type="entry name" value="S_TKc"/>
    <property type="match status" value="1"/>
</dbReference>
<dbReference type="GO" id="GO:0005634">
    <property type="term" value="C:nucleus"/>
    <property type="evidence" value="ECO:0007669"/>
    <property type="project" value="TreeGrafter"/>
</dbReference>
<dbReference type="SUPFAM" id="SSF56112">
    <property type="entry name" value="Protein kinase-like (PK-like)"/>
    <property type="match status" value="1"/>
</dbReference>
<dbReference type="GeneID" id="19335049"/>
<evidence type="ECO:0000256" key="5">
    <source>
        <dbReference type="ARBA" id="ARBA00022777"/>
    </source>
</evidence>
<dbReference type="VEuPathDB" id="FungiDB:MYCFIDRAFT_188967"/>
<evidence type="ECO:0000313" key="10">
    <source>
        <dbReference type="EMBL" id="EME82206.1"/>
    </source>
</evidence>
<dbReference type="KEGG" id="pfj:MYCFIDRAFT_188967"/>
<comment type="catalytic activity">
    <reaction evidence="8">
        <text>L-seryl-[protein] + ATP = O-phospho-L-seryl-[protein] + ADP + H(+)</text>
        <dbReference type="Rhea" id="RHEA:17989"/>
        <dbReference type="Rhea" id="RHEA-COMP:9863"/>
        <dbReference type="Rhea" id="RHEA-COMP:11604"/>
        <dbReference type="ChEBI" id="CHEBI:15378"/>
        <dbReference type="ChEBI" id="CHEBI:29999"/>
        <dbReference type="ChEBI" id="CHEBI:30616"/>
        <dbReference type="ChEBI" id="CHEBI:83421"/>
        <dbReference type="ChEBI" id="CHEBI:456216"/>
        <dbReference type="EC" id="2.7.11.1"/>
    </reaction>
</comment>
<gene>
    <name evidence="10" type="ORF">MYCFIDRAFT_188967</name>
</gene>
<evidence type="ECO:0000256" key="3">
    <source>
        <dbReference type="ARBA" id="ARBA00022679"/>
    </source>
</evidence>
<evidence type="ECO:0000256" key="8">
    <source>
        <dbReference type="ARBA" id="ARBA00048679"/>
    </source>
</evidence>
<evidence type="ECO:0000256" key="2">
    <source>
        <dbReference type="ARBA" id="ARBA00022527"/>
    </source>
</evidence>
<dbReference type="GO" id="GO:0005524">
    <property type="term" value="F:ATP binding"/>
    <property type="evidence" value="ECO:0007669"/>
    <property type="project" value="UniProtKB-KW"/>
</dbReference>
<dbReference type="Gene3D" id="3.30.200.20">
    <property type="entry name" value="Phosphorylase Kinase, domain 1"/>
    <property type="match status" value="1"/>
</dbReference>
<keyword evidence="6" id="KW-0067">ATP-binding</keyword>
<proteinExistence type="predicted"/>
<dbReference type="EC" id="2.7.11.1" evidence="1"/>
<dbReference type="EMBL" id="KB446559">
    <property type="protein sequence ID" value="EME82206.1"/>
    <property type="molecule type" value="Genomic_DNA"/>
</dbReference>
<feature type="domain" description="Protein kinase" evidence="9">
    <location>
        <begin position="155"/>
        <end position="472"/>
    </location>
</feature>
<dbReference type="InterPro" id="IPR011009">
    <property type="entry name" value="Kinase-like_dom_sf"/>
</dbReference>
<evidence type="ECO:0000313" key="11">
    <source>
        <dbReference type="Proteomes" id="UP000016932"/>
    </source>
</evidence>
<dbReference type="HOGENOM" id="CLU_000288_81_1_1"/>
<dbReference type="InterPro" id="IPR051334">
    <property type="entry name" value="SRPK"/>
</dbReference>
<reference evidence="10 11" key="1">
    <citation type="journal article" date="2012" name="PLoS Pathog.">
        <title>Diverse lifestyles and strategies of plant pathogenesis encoded in the genomes of eighteen Dothideomycetes fungi.</title>
        <authorList>
            <person name="Ohm R.A."/>
            <person name="Feau N."/>
            <person name="Henrissat B."/>
            <person name="Schoch C.L."/>
            <person name="Horwitz B.A."/>
            <person name="Barry K.W."/>
            <person name="Condon B.J."/>
            <person name="Copeland A.C."/>
            <person name="Dhillon B."/>
            <person name="Glaser F."/>
            <person name="Hesse C.N."/>
            <person name="Kosti I."/>
            <person name="LaButti K."/>
            <person name="Lindquist E.A."/>
            <person name="Lucas S."/>
            <person name="Salamov A.A."/>
            <person name="Bradshaw R.E."/>
            <person name="Ciuffetti L."/>
            <person name="Hamelin R.C."/>
            <person name="Kema G.H.J."/>
            <person name="Lawrence C."/>
            <person name="Scott J.A."/>
            <person name="Spatafora J.W."/>
            <person name="Turgeon B.G."/>
            <person name="de Wit P.J.G.M."/>
            <person name="Zhong S."/>
            <person name="Goodwin S.B."/>
            <person name="Grigoriev I.V."/>
        </authorList>
    </citation>
    <scope>NUCLEOTIDE SEQUENCE [LARGE SCALE GENOMIC DNA]</scope>
    <source>
        <strain evidence="10 11">CIRAD86</strain>
    </source>
</reference>
<dbReference type="GO" id="GO:0000245">
    <property type="term" value="P:spliceosomal complex assembly"/>
    <property type="evidence" value="ECO:0007669"/>
    <property type="project" value="TreeGrafter"/>
</dbReference>
<dbReference type="PROSITE" id="PS50011">
    <property type="entry name" value="PROTEIN_KINASE_DOM"/>
    <property type="match status" value="1"/>
</dbReference>
<dbReference type="Proteomes" id="UP000016932">
    <property type="component" value="Unassembled WGS sequence"/>
</dbReference>
<dbReference type="Pfam" id="PF00069">
    <property type="entry name" value="Pkinase"/>
    <property type="match status" value="1"/>
</dbReference>
<dbReference type="PANTHER" id="PTHR47634:SF9">
    <property type="entry name" value="PROTEIN KINASE DOMAIN-CONTAINING PROTEIN-RELATED"/>
    <property type="match status" value="1"/>
</dbReference>
<keyword evidence="11" id="KW-1185">Reference proteome</keyword>
<dbReference type="GO" id="GO:0004674">
    <property type="term" value="F:protein serine/threonine kinase activity"/>
    <property type="evidence" value="ECO:0007669"/>
    <property type="project" value="UniProtKB-KW"/>
</dbReference>
<dbReference type="GO" id="GO:0005737">
    <property type="term" value="C:cytoplasm"/>
    <property type="evidence" value="ECO:0007669"/>
    <property type="project" value="TreeGrafter"/>
</dbReference>
<dbReference type="STRING" id="383855.M3ACC5"/>
<sequence length="475" mass="54724">MTLESVETIKFFGINDARSSEIWKRWDRVTSDFEDDFGTFVRQHLHNIVKEEKCDDGHPDSDWNPALRKIGANDDLRNDLVGRPEFDGRLLLKIPSRLSRLGSLFGHSANQPRKFSTAGATVFSNDHKLEEENWEWYTPDAYFPVRIRQVFQSQYQVLGKLGYGAHPTAWLSRDLKEGKFVTLKVCERDSLSAEREVAAYEHLNSMKTTHQGALLVRELYDHFQISGSNGEQLSADVLKAVLKHLLLALDFLHTEAKMVHTDLQERNIHFRIEDLTILEDFEKIEQASPSARKIDGDRIIYESRGLRMPKSTGRPVLCDFGEARFGKSSYTDDIQPYIYRAPEIILDIAWSYPADIWNVGVMAWDLFERSQLFNARGPDGEQSSLYHLAQMVAILGPPPIEYLQRTETSRQHFETDGTWKAPASIPDRTLDTLEGRLDGKENIIFLDFIRKMLQWVPEERHTAKQLLEDPWLTSV</sequence>
<dbReference type="eggNOG" id="KOG1290">
    <property type="taxonomic scope" value="Eukaryota"/>
</dbReference>